<dbReference type="RefSeq" id="WP_315571052.1">
    <property type="nucleotide sequence ID" value="NZ_CP118868.1"/>
</dbReference>
<protein>
    <recommendedName>
        <fullName evidence="5">MYXO-CTERM domain-containing protein</fullName>
    </recommendedName>
</protein>
<feature type="signal peptide" evidence="2">
    <location>
        <begin position="1"/>
        <end position="24"/>
    </location>
</feature>
<keyword evidence="4" id="KW-1185">Reference proteome</keyword>
<dbReference type="Proteomes" id="UP001220478">
    <property type="component" value="Chromosome"/>
</dbReference>
<organism evidence="3 4">
    <name type="scientific">Amygdalobacter indicium</name>
    <dbReference type="NCBI Taxonomy" id="3029272"/>
    <lineage>
        <taxon>Bacteria</taxon>
        <taxon>Bacillati</taxon>
        <taxon>Bacillota</taxon>
        <taxon>Clostridia</taxon>
        <taxon>Eubacteriales</taxon>
        <taxon>Oscillospiraceae</taxon>
        <taxon>Amygdalobacter</taxon>
    </lineage>
</organism>
<evidence type="ECO:0000256" key="2">
    <source>
        <dbReference type="SAM" id="SignalP"/>
    </source>
</evidence>
<accession>A0ABY8C2W7</accession>
<reference evidence="3 4" key="1">
    <citation type="submission" date="2023-02" db="EMBL/GenBank/DDBJ databases">
        <title>Novel Oscillospiraceae bacterial genomes.</title>
        <authorList>
            <person name="Srinivasan S."/>
            <person name="Austin M.N."/>
            <person name="Fiedler T.L."/>
            <person name="Strenk S.M."/>
            <person name="Agnew K.J."/>
            <person name="Nagana Gowda G.A."/>
            <person name="Raftery D."/>
            <person name="Beamer M.A."/>
            <person name="Achilles S.L."/>
            <person name="Wiesenfeld H.C."/>
            <person name="Fredricks D.N."/>
            <person name="Hillier S.L."/>
        </authorList>
    </citation>
    <scope>NUCLEOTIDE SEQUENCE [LARGE SCALE GENOMIC DNA]</scope>
    <source>
        <strain evidence="3 4">CHIC02 1186E3-8</strain>
    </source>
</reference>
<keyword evidence="1" id="KW-0472">Membrane</keyword>
<keyword evidence="2" id="KW-0732">Signal</keyword>
<keyword evidence="1" id="KW-1133">Transmembrane helix</keyword>
<feature type="chain" id="PRO_5046801594" description="MYXO-CTERM domain-containing protein" evidence="2">
    <location>
        <begin position="25"/>
        <end position="171"/>
    </location>
</feature>
<name>A0ABY8C2W7_9FIRM</name>
<gene>
    <name evidence="3" type="ORF">PYS61_03490</name>
</gene>
<evidence type="ECO:0000313" key="3">
    <source>
        <dbReference type="EMBL" id="WEG35022.1"/>
    </source>
</evidence>
<dbReference type="EMBL" id="CP118868">
    <property type="protein sequence ID" value="WEG35022.1"/>
    <property type="molecule type" value="Genomic_DNA"/>
</dbReference>
<evidence type="ECO:0000313" key="4">
    <source>
        <dbReference type="Proteomes" id="UP001220478"/>
    </source>
</evidence>
<proteinExistence type="predicted"/>
<sequence>MKKYITVLLAFILLFSSNYCYSEAANTEQKSSAHTGKVHLRLITLREHIELEEDYVVDAPYGFVTAKELAPPRVEGVSTDYNYLGVWYLSKIKLNEEPHEFKSSAAAKGNKFVLTAYYSPAGSKDWFVKRGQVAPTGQAEQNSAGLAALLIISAFLLAVSGKIRRRAANKF</sequence>
<feature type="transmembrane region" description="Helical" evidence="1">
    <location>
        <begin position="144"/>
        <end position="163"/>
    </location>
</feature>
<evidence type="ECO:0000256" key="1">
    <source>
        <dbReference type="SAM" id="Phobius"/>
    </source>
</evidence>
<evidence type="ECO:0008006" key="5">
    <source>
        <dbReference type="Google" id="ProtNLM"/>
    </source>
</evidence>
<keyword evidence="1" id="KW-0812">Transmembrane</keyword>